<feature type="non-terminal residue" evidence="1">
    <location>
        <position position="94"/>
    </location>
</feature>
<evidence type="ECO:0000313" key="1">
    <source>
        <dbReference type="EMBL" id="KAK3044401.1"/>
    </source>
</evidence>
<proteinExistence type="predicted"/>
<protein>
    <submittedName>
        <fullName evidence="1">Uncharacterized protein</fullName>
    </submittedName>
</protein>
<evidence type="ECO:0000313" key="2">
    <source>
        <dbReference type="Proteomes" id="UP001186974"/>
    </source>
</evidence>
<comment type="caution">
    <text evidence="1">The sequence shown here is derived from an EMBL/GenBank/DDBJ whole genome shotgun (WGS) entry which is preliminary data.</text>
</comment>
<sequence length="94" mass="10766">LSSIFSLPPQTLHIFHDPTSATIAFNSSGALFCNFHYFHELHLQGWAEGDAEKKVEAVSYWWVVLCHELAHNLIREHGAQHSFYAESFAQQYFG</sequence>
<reference evidence="1" key="1">
    <citation type="submission" date="2024-09" db="EMBL/GenBank/DDBJ databases">
        <title>Black Yeasts Isolated from many extreme environments.</title>
        <authorList>
            <person name="Coleine C."/>
            <person name="Stajich J.E."/>
            <person name="Selbmann L."/>
        </authorList>
    </citation>
    <scope>NUCLEOTIDE SEQUENCE</scope>
    <source>
        <strain evidence="1">CCFEE 5737</strain>
    </source>
</reference>
<dbReference type="Proteomes" id="UP001186974">
    <property type="component" value="Unassembled WGS sequence"/>
</dbReference>
<feature type="non-terminal residue" evidence="1">
    <location>
        <position position="1"/>
    </location>
</feature>
<organism evidence="1 2">
    <name type="scientific">Coniosporium uncinatum</name>
    <dbReference type="NCBI Taxonomy" id="93489"/>
    <lineage>
        <taxon>Eukaryota</taxon>
        <taxon>Fungi</taxon>
        <taxon>Dikarya</taxon>
        <taxon>Ascomycota</taxon>
        <taxon>Pezizomycotina</taxon>
        <taxon>Dothideomycetes</taxon>
        <taxon>Dothideomycetes incertae sedis</taxon>
        <taxon>Coniosporium</taxon>
    </lineage>
</organism>
<dbReference type="EMBL" id="JAWDJW010011994">
    <property type="protein sequence ID" value="KAK3044401.1"/>
    <property type="molecule type" value="Genomic_DNA"/>
</dbReference>
<gene>
    <name evidence="1" type="ORF">LTS18_001388</name>
</gene>
<keyword evidence="2" id="KW-1185">Reference proteome</keyword>
<name>A0ACC3CTR1_9PEZI</name>
<accession>A0ACC3CTR1</accession>